<evidence type="ECO:0000256" key="8">
    <source>
        <dbReference type="ARBA" id="ARBA00022801"/>
    </source>
</evidence>
<sequence length="170" mass="19308">FGPDIAPDGKTPERKNWNDVILVGRLADAIDRLNPHFSSDAREDALRKVLRAESPSLVLSNRRFHEFLADGVDVETRSKEGRIAGDKAWLADFDHPENNDWLVVNQFAVIEDGHSRRPDLVVFLNGLPFAVFELKNPADEEATIWAAHRQLQTYQVEIPALFRTNELLII</sequence>
<protein>
    <recommendedName>
        <fullName evidence="3">type I site-specific deoxyribonuclease</fullName>
        <ecNumber evidence="3">3.1.21.3</ecNumber>
    </recommendedName>
</protein>
<feature type="non-terminal residue" evidence="12">
    <location>
        <position position="1"/>
    </location>
</feature>
<dbReference type="GO" id="GO:0003677">
    <property type="term" value="F:DNA binding"/>
    <property type="evidence" value="ECO:0007669"/>
    <property type="project" value="UniProtKB-KW"/>
</dbReference>
<evidence type="ECO:0000256" key="4">
    <source>
        <dbReference type="ARBA" id="ARBA00022722"/>
    </source>
</evidence>
<evidence type="ECO:0000256" key="6">
    <source>
        <dbReference type="ARBA" id="ARBA00022747"/>
    </source>
</evidence>
<keyword evidence="7" id="KW-0255">Endonuclease</keyword>
<dbReference type="GO" id="GO:0009035">
    <property type="term" value="F:type I site-specific deoxyribonuclease activity"/>
    <property type="evidence" value="ECO:0007669"/>
    <property type="project" value="UniProtKB-EC"/>
</dbReference>
<evidence type="ECO:0000256" key="1">
    <source>
        <dbReference type="ARBA" id="ARBA00000851"/>
    </source>
</evidence>
<organism evidence="12">
    <name type="scientific">mine drainage metagenome</name>
    <dbReference type="NCBI Taxonomy" id="410659"/>
    <lineage>
        <taxon>unclassified sequences</taxon>
        <taxon>metagenomes</taxon>
        <taxon>ecological metagenomes</taxon>
    </lineage>
</organism>
<keyword evidence="9" id="KW-0067">ATP-binding</keyword>
<evidence type="ECO:0000256" key="10">
    <source>
        <dbReference type="ARBA" id="ARBA00023125"/>
    </source>
</evidence>
<keyword evidence="4" id="KW-0540">Nuclease</keyword>
<dbReference type="EMBL" id="AUZZ01005884">
    <property type="protein sequence ID" value="EQD47997.1"/>
    <property type="molecule type" value="Genomic_DNA"/>
</dbReference>
<dbReference type="Pfam" id="PF04313">
    <property type="entry name" value="HSDR_N"/>
    <property type="match status" value="1"/>
</dbReference>
<evidence type="ECO:0000256" key="2">
    <source>
        <dbReference type="ARBA" id="ARBA00008598"/>
    </source>
</evidence>
<gene>
    <name evidence="12" type="ORF">B2A_08186</name>
</gene>
<name>T0ZTW2_9ZZZZ</name>
<comment type="caution">
    <text evidence="12">The sequence shown here is derived from an EMBL/GenBank/DDBJ whole genome shotgun (WGS) entry which is preliminary data.</text>
</comment>
<evidence type="ECO:0000256" key="7">
    <source>
        <dbReference type="ARBA" id="ARBA00022759"/>
    </source>
</evidence>
<dbReference type="AlphaFoldDB" id="T0ZTW2"/>
<dbReference type="CDD" id="cd22332">
    <property type="entry name" value="HsdR_N"/>
    <property type="match status" value="1"/>
</dbReference>
<proteinExistence type="inferred from homology"/>
<dbReference type="Gene3D" id="3.90.1570.50">
    <property type="match status" value="1"/>
</dbReference>
<keyword evidence="5" id="KW-0547">Nucleotide-binding</keyword>
<keyword evidence="10" id="KW-0238">DNA-binding</keyword>
<evidence type="ECO:0000256" key="5">
    <source>
        <dbReference type="ARBA" id="ARBA00022741"/>
    </source>
</evidence>
<feature type="domain" description="Restriction endonuclease type I HsdR N-terminal" evidence="11">
    <location>
        <begin position="4"/>
        <end position="170"/>
    </location>
</feature>
<evidence type="ECO:0000259" key="11">
    <source>
        <dbReference type="Pfam" id="PF04313"/>
    </source>
</evidence>
<dbReference type="PANTHER" id="PTHR30195:SF15">
    <property type="entry name" value="TYPE I RESTRICTION ENZYME HINDI ENDONUCLEASE SUBUNIT"/>
    <property type="match status" value="1"/>
</dbReference>
<reference evidence="12" key="2">
    <citation type="journal article" date="2014" name="ISME J.">
        <title>Microbial stratification in low pH oxic and suboxic macroscopic growths along an acid mine drainage.</title>
        <authorList>
            <person name="Mendez-Garcia C."/>
            <person name="Mesa V."/>
            <person name="Sprenger R.R."/>
            <person name="Richter M."/>
            <person name="Diez M.S."/>
            <person name="Solano J."/>
            <person name="Bargiela R."/>
            <person name="Golyshina O.V."/>
            <person name="Manteca A."/>
            <person name="Ramos J.L."/>
            <person name="Gallego J.R."/>
            <person name="Llorente I."/>
            <person name="Martins Dos Santos V.A."/>
            <person name="Jensen O.N."/>
            <person name="Pelaez A.I."/>
            <person name="Sanchez J."/>
            <person name="Ferrer M."/>
        </authorList>
    </citation>
    <scope>NUCLEOTIDE SEQUENCE</scope>
</reference>
<dbReference type="GO" id="GO:0009307">
    <property type="term" value="P:DNA restriction-modification system"/>
    <property type="evidence" value="ECO:0007669"/>
    <property type="project" value="UniProtKB-KW"/>
</dbReference>
<dbReference type="GO" id="GO:0005524">
    <property type="term" value="F:ATP binding"/>
    <property type="evidence" value="ECO:0007669"/>
    <property type="project" value="UniProtKB-KW"/>
</dbReference>
<comment type="similarity">
    <text evidence="2">Belongs to the HsdR family.</text>
</comment>
<dbReference type="InterPro" id="IPR051268">
    <property type="entry name" value="Type-I_R_enzyme_R_subunit"/>
</dbReference>
<evidence type="ECO:0000256" key="9">
    <source>
        <dbReference type="ARBA" id="ARBA00022840"/>
    </source>
</evidence>
<dbReference type="PANTHER" id="PTHR30195">
    <property type="entry name" value="TYPE I SITE-SPECIFIC DEOXYRIBONUCLEASE PROTEIN SUBUNIT M AND R"/>
    <property type="match status" value="1"/>
</dbReference>
<evidence type="ECO:0000313" key="12">
    <source>
        <dbReference type="EMBL" id="EQD47997.1"/>
    </source>
</evidence>
<evidence type="ECO:0000256" key="3">
    <source>
        <dbReference type="ARBA" id="ARBA00012654"/>
    </source>
</evidence>
<keyword evidence="6" id="KW-0680">Restriction system</keyword>
<dbReference type="InterPro" id="IPR007409">
    <property type="entry name" value="Restrct_endonuc_type1_HsdR_N"/>
</dbReference>
<dbReference type="EC" id="3.1.21.3" evidence="3"/>
<feature type="non-terminal residue" evidence="12">
    <location>
        <position position="170"/>
    </location>
</feature>
<comment type="catalytic activity">
    <reaction evidence="1">
        <text>Endonucleolytic cleavage of DNA to give random double-stranded fragments with terminal 5'-phosphates, ATP is simultaneously hydrolyzed.</text>
        <dbReference type="EC" id="3.1.21.3"/>
    </reaction>
</comment>
<accession>T0ZTW2</accession>
<keyword evidence="8" id="KW-0378">Hydrolase</keyword>
<reference evidence="12" key="1">
    <citation type="submission" date="2013-08" db="EMBL/GenBank/DDBJ databases">
        <authorList>
            <person name="Mendez C."/>
            <person name="Richter M."/>
            <person name="Ferrer M."/>
            <person name="Sanchez J."/>
        </authorList>
    </citation>
    <scope>NUCLEOTIDE SEQUENCE</scope>
</reference>